<dbReference type="GO" id="GO:0004930">
    <property type="term" value="F:G protein-coupled receptor activity"/>
    <property type="evidence" value="ECO:0007669"/>
    <property type="project" value="InterPro"/>
</dbReference>
<reference evidence="8" key="1">
    <citation type="submission" date="2021-06" db="EMBL/GenBank/DDBJ databases">
        <authorList>
            <person name="Hodson N. C."/>
            <person name="Mongue J. A."/>
            <person name="Jaron S. K."/>
        </authorList>
    </citation>
    <scope>NUCLEOTIDE SEQUENCE</scope>
</reference>
<evidence type="ECO:0000256" key="4">
    <source>
        <dbReference type="ARBA" id="ARBA00023136"/>
    </source>
</evidence>
<name>A0A8J2J2G2_9HEXA</name>
<evidence type="ECO:0000256" key="3">
    <source>
        <dbReference type="ARBA" id="ARBA00022989"/>
    </source>
</evidence>
<evidence type="ECO:0000313" key="9">
    <source>
        <dbReference type="Proteomes" id="UP000708208"/>
    </source>
</evidence>
<dbReference type="PANTHER" id="PTHR46953:SF1">
    <property type="entry name" value="G-PROTEIN COUPLED RECEPTOR MTH-LIKE 1-RELATED"/>
    <property type="match status" value="1"/>
</dbReference>
<keyword evidence="9" id="KW-1185">Reference proteome</keyword>
<feature type="transmembrane region" description="Helical" evidence="5">
    <location>
        <begin position="470"/>
        <end position="489"/>
    </location>
</feature>
<feature type="transmembrane region" description="Helical" evidence="5">
    <location>
        <begin position="332"/>
        <end position="355"/>
    </location>
</feature>
<comment type="subcellular location">
    <subcellularLocation>
        <location evidence="1">Membrane</location>
        <topology evidence="1">Multi-pass membrane protein</topology>
    </subcellularLocation>
</comment>
<accession>A0A8J2J2G2</accession>
<feature type="transmembrane region" description="Helical" evidence="5">
    <location>
        <begin position="540"/>
        <end position="561"/>
    </location>
</feature>
<keyword evidence="6" id="KW-0732">Signal</keyword>
<dbReference type="Proteomes" id="UP000708208">
    <property type="component" value="Unassembled WGS sequence"/>
</dbReference>
<protein>
    <recommendedName>
        <fullName evidence="7">G-protein coupled receptors family 2 profile 2 domain-containing protein</fullName>
    </recommendedName>
</protein>
<dbReference type="GO" id="GO:0007166">
    <property type="term" value="P:cell surface receptor signaling pathway"/>
    <property type="evidence" value="ECO:0007669"/>
    <property type="project" value="InterPro"/>
</dbReference>
<dbReference type="InterPro" id="IPR052808">
    <property type="entry name" value="GPCR_Mth-like"/>
</dbReference>
<dbReference type="AlphaFoldDB" id="A0A8J2J2G2"/>
<keyword evidence="2 5" id="KW-0812">Transmembrane</keyword>
<feature type="transmembrane region" description="Helical" evidence="5">
    <location>
        <begin position="367"/>
        <end position="393"/>
    </location>
</feature>
<feature type="transmembrane region" description="Helical" evidence="5">
    <location>
        <begin position="414"/>
        <end position="432"/>
    </location>
</feature>
<dbReference type="GO" id="GO:0016020">
    <property type="term" value="C:membrane"/>
    <property type="evidence" value="ECO:0007669"/>
    <property type="project" value="UniProtKB-SubCell"/>
</dbReference>
<feature type="chain" id="PRO_5035173691" description="G-protein coupled receptors family 2 profile 2 domain-containing protein" evidence="6">
    <location>
        <begin position="25"/>
        <end position="596"/>
    </location>
</feature>
<sequence>MNYNLLVFVETSLLFAITFSFTRADEGTDISTEPPTFRWCSDNFAASNPAVFQIPENLSEGRIKFTIRLHPGNISCSSDVHAKELFFEDSQNQISDFSSSGFFRYGKYYYPPEAFCIASWTKSSILLRVCGEFSNETPGLSPECDSTRHCIPKCCPMNMLLTSTDEGIPKCLPRFNNSARVNPTMYGKDLQKSSSLQPVYYFVQSFFSQEVSGPAIVKDLKKLQYFSKHCYRIMEDGALSHLENYEWIPVPRGNYCLDGIQSPETPLIRSQPFLGKDEQYTFMLNYSPEKQGEGTDDLFPVWFAAVTMSASIFPLINFLVYLLLWEDQRLPGWIAMSVFATLFLTNFLAGLIFLFSDGTSARSFSCVAIGVSVHFFCIARYSWLTMICFKLFWSFKKLKTTNEDENKLGLYMRYAGFGWGFPLAFVTMSLILDQMYSYDPCNQVLVPQYGVESCFISTAALGPYLLYPEALLLSVNLIFFSYTTHRLYGYSKSIKIAKDSLKQGQEFFNLIAKLFVVMGLTWIIDFIYDIVWFTDEPLNMWYWGTLSAFVFIQSFAVFFIYTCKASVYKSLNLHYPLLQPVLNVPEKIRKSFYSHG</sequence>
<feature type="domain" description="G-protein coupled receptors family 2 profile 2" evidence="7">
    <location>
        <begin position="300"/>
        <end position="565"/>
    </location>
</feature>
<dbReference type="PANTHER" id="PTHR46953">
    <property type="entry name" value="G-PROTEIN COUPLED RECEPTOR MTH-LIKE 1-RELATED"/>
    <property type="match status" value="1"/>
</dbReference>
<dbReference type="EMBL" id="CAJVCH010014987">
    <property type="protein sequence ID" value="CAG7678357.1"/>
    <property type="molecule type" value="Genomic_DNA"/>
</dbReference>
<feature type="transmembrane region" description="Helical" evidence="5">
    <location>
        <begin position="301"/>
        <end position="325"/>
    </location>
</feature>
<feature type="signal peptide" evidence="6">
    <location>
        <begin position="1"/>
        <end position="24"/>
    </location>
</feature>
<dbReference type="Pfam" id="PF00002">
    <property type="entry name" value="7tm_2"/>
    <property type="match status" value="1"/>
</dbReference>
<proteinExistence type="predicted"/>
<gene>
    <name evidence="8" type="ORF">AFUS01_LOCUS2600</name>
</gene>
<evidence type="ECO:0000256" key="6">
    <source>
        <dbReference type="SAM" id="SignalP"/>
    </source>
</evidence>
<organism evidence="8 9">
    <name type="scientific">Allacma fusca</name>
    <dbReference type="NCBI Taxonomy" id="39272"/>
    <lineage>
        <taxon>Eukaryota</taxon>
        <taxon>Metazoa</taxon>
        <taxon>Ecdysozoa</taxon>
        <taxon>Arthropoda</taxon>
        <taxon>Hexapoda</taxon>
        <taxon>Collembola</taxon>
        <taxon>Symphypleona</taxon>
        <taxon>Sminthuridae</taxon>
        <taxon>Allacma</taxon>
    </lineage>
</organism>
<comment type="caution">
    <text evidence="8">The sequence shown here is derived from an EMBL/GenBank/DDBJ whole genome shotgun (WGS) entry which is preliminary data.</text>
</comment>
<evidence type="ECO:0000256" key="2">
    <source>
        <dbReference type="ARBA" id="ARBA00022692"/>
    </source>
</evidence>
<evidence type="ECO:0000313" key="8">
    <source>
        <dbReference type="EMBL" id="CAG7678357.1"/>
    </source>
</evidence>
<dbReference type="CDD" id="cd15039">
    <property type="entry name" value="7tmB3_Methuselah-like"/>
    <property type="match status" value="1"/>
</dbReference>
<keyword evidence="3 5" id="KW-1133">Transmembrane helix</keyword>
<evidence type="ECO:0000256" key="5">
    <source>
        <dbReference type="SAM" id="Phobius"/>
    </source>
</evidence>
<keyword evidence="4 5" id="KW-0472">Membrane</keyword>
<dbReference type="InterPro" id="IPR017981">
    <property type="entry name" value="GPCR_2-like_7TM"/>
</dbReference>
<dbReference type="OrthoDB" id="1100386at2759"/>
<evidence type="ECO:0000259" key="7">
    <source>
        <dbReference type="PROSITE" id="PS50261"/>
    </source>
</evidence>
<dbReference type="InterPro" id="IPR000832">
    <property type="entry name" value="GPCR_2_secretin-like"/>
</dbReference>
<feature type="transmembrane region" description="Helical" evidence="5">
    <location>
        <begin position="510"/>
        <end position="528"/>
    </location>
</feature>
<evidence type="ECO:0000256" key="1">
    <source>
        <dbReference type="ARBA" id="ARBA00004141"/>
    </source>
</evidence>
<dbReference type="PROSITE" id="PS50261">
    <property type="entry name" value="G_PROTEIN_RECEP_F2_4"/>
    <property type="match status" value="1"/>
</dbReference>